<dbReference type="PANTHER" id="PTHR43677:SF1">
    <property type="entry name" value="ACRYLYL-COA REDUCTASE ACUI-RELATED"/>
    <property type="match status" value="1"/>
</dbReference>
<evidence type="ECO:0000313" key="3">
    <source>
        <dbReference type="Proteomes" id="UP000199516"/>
    </source>
</evidence>
<dbReference type="SMART" id="SM00829">
    <property type="entry name" value="PKS_ER"/>
    <property type="match status" value="1"/>
</dbReference>
<gene>
    <name evidence="2" type="ORF">SAMN05192532_103404</name>
</gene>
<keyword evidence="3" id="KW-1185">Reference proteome</keyword>
<dbReference type="InterPro" id="IPR014188">
    <property type="entry name" value="Acrylyl-CoA_reductase_AcuI"/>
</dbReference>
<dbReference type="SUPFAM" id="SSF50129">
    <property type="entry name" value="GroES-like"/>
    <property type="match status" value="1"/>
</dbReference>
<sequence>MNMSTFQALVLDKKDDQTDLQVKECTLDDLSPGEVTIQVAYSSVNFKDGAVAIGQQFVESYPLIPGIDLAGTVTDSTDTRFSEGDEVIVTSYQSGTGHSGGFSEMARVPADWVVPLPEGLTLKEAMILGTAGFTAGLSVERLEDNGLTPDNGPVLVAGATGGVGSIAVTMLAKRGYEVVASTGKMEEESYLKALGAKEVIPRQDIVDTGEAPVLEERWAAAVDPVGGKTLQYLFKTLQYGGSVATCGLIGGIDVETTVVPAISRGINWLGIDSVECPMEKRRQVWSRLGDDLKPTQLHDELVQEVSLHELPKVLSSILEGNVRGRTLVTL</sequence>
<accession>A0A1I2D4J7</accession>
<reference evidence="2 3" key="1">
    <citation type="submission" date="2016-10" db="EMBL/GenBank/DDBJ databases">
        <authorList>
            <person name="de Groot N.N."/>
        </authorList>
    </citation>
    <scope>NUCLEOTIDE SEQUENCE [LARGE SCALE GENOMIC DNA]</scope>
    <source>
        <strain evidence="2 3">DSM 23995</strain>
    </source>
</reference>
<dbReference type="Pfam" id="PF00107">
    <property type="entry name" value="ADH_zinc_N"/>
    <property type="match status" value="1"/>
</dbReference>
<evidence type="ECO:0000259" key="1">
    <source>
        <dbReference type="SMART" id="SM00829"/>
    </source>
</evidence>
<dbReference type="Gene3D" id="3.40.50.720">
    <property type="entry name" value="NAD(P)-binding Rossmann-like Domain"/>
    <property type="match status" value="1"/>
</dbReference>
<dbReference type="Proteomes" id="UP000199516">
    <property type="component" value="Unassembled WGS sequence"/>
</dbReference>
<dbReference type="InterPro" id="IPR020843">
    <property type="entry name" value="ER"/>
</dbReference>
<dbReference type="SUPFAM" id="SSF51735">
    <property type="entry name" value="NAD(P)-binding Rossmann-fold domains"/>
    <property type="match status" value="1"/>
</dbReference>
<protein>
    <submittedName>
        <fullName evidence="2">Putative quinone oxidoreductase, YhdH/YhfP family</fullName>
    </submittedName>
</protein>
<dbReference type="InterPro" id="IPR036291">
    <property type="entry name" value="NAD(P)-bd_dom_sf"/>
</dbReference>
<organism evidence="2 3">
    <name type="scientific">Alteribacillus iranensis</name>
    <dbReference type="NCBI Taxonomy" id="930128"/>
    <lineage>
        <taxon>Bacteria</taxon>
        <taxon>Bacillati</taxon>
        <taxon>Bacillota</taxon>
        <taxon>Bacilli</taxon>
        <taxon>Bacillales</taxon>
        <taxon>Bacillaceae</taxon>
        <taxon>Alteribacillus</taxon>
    </lineage>
</organism>
<dbReference type="GO" id="GO:0043957">
    <property type="term" value="F:acryloyl-CoA reductase (NADPH) activity"/>
    <property type="evidence" value="ECO:0007669"/>
    <property type="project" value="TreeGrafter"/>
</dbReference>
<dbReference type="InterPro" id="IPR011032">
    <property type="entry name" value="GroES-like_sf"/>
</dbReference>
<dbReference type="InterPro" id="IPR051397">
    <property type="entry name" value="Zn-ADH-like_protein"/>
</dbReference>
<dbReference type="PANTHER" id="PTHR43677">
    <property type="entry name" value="SHORT-CHAIN DEHYDROGENASE/REDUCTASE"/>
    <property type="match status" value="1"/>
</dbReference>
<dbReference type="AlphaFoldDB" id="A0A1I2D4J7"/>
<dbReference type="NCBIfam" id="TIGR02823">
    <property type="entry name" value="oxido_YhdH"/>
    <property type="match status" value="1"/>
</dbReference>
<evidence type="ECO:0000313" key="2">
    <source>
        <dbReference type="EMBL" id="SFE75415.1"/>
    </source>
</evidence>
<dbReference type="STRING" id="930128.SAMN05192532_103404"/>
<dbReference type="Gene3D" id="3.90.180.10">
    <property type="entry name" value="Medium-chain alcohol dehydrogenases, catalytic domain"/>
    <property type="match status" value="1"/>
</dbReference>
<dbReference type="Pfam" id="PF08240">
    <property type="entry name" value="ADH_N"/>
    <property type="match status" value="1"/>
</dbReference>
<proteinExistence type="predicted"/>
<name>A0A1I2D4J7_9BACI</name>
<feature type="domain" description="Enoyl reductase (ER)" evidence="1">
    <location>
        <begin position="17"/>
        <end position="328"/>
    </location>
</feature>
<dbReference type="InterPro" id="IPR013154">
    <property type="entry name" value="ADH-like_N"/>
</dbReference>
<dbReference type="EMBL" id="FONT01000003">
    <property type="protein sequence ID" value="SFE75415.1"/>
    <property type="molecule type" value="Genomic_DNA"/>
</dbReference>
<dbReference type="InterPro" id="IPR013149">
    <property type="entry name" value="ADH-like_C"/>
</dbReference>